<evidence type="ECO:0000256" key="1">
    <source>
        <dbReference type="SAM" id="Phobius"/>
    </source>
</evidence>
<dbReference type="Proteomes" id="UP000315724">
    <property type="component" value="Chromosome"/>
</dbReference>
<sequence>MHVRARCRAISRFSWSHLIESIFNAGRAREERISLLKMLFATRQILQTNSKDTLAGHILSARLFFAFLGASSVSLLLA</sequence>
<evidence type="ECO:0000313" key="3">
    <source>
        <dbReference type="Proteomes" id="UP000315724"/>
    </source>
</evidence>
<evidence type="ECO:0000313" key="2">
    <source>
        <dbReference type="EMBL" id="QDT32074.1"/>
    </source>
</evidence>
<accession>A0A517QKE9</accession>
<protein>
    <submittedName>
        <fullName evidence="2">Uncharacterized protein</fullName>
    </submittedName>
</protein>
<name>A0A517QKE9_9PLAN</name>
<reference evidence="2 3" key="1">
    <citation type="submission" date="2019-02" db="EMBL/GenBank/DDBJ databases">
        <title>Deep-cultivation of Planctomycetes and their phenomic and genomic characterization uncovers novel biology.</title>
        <authorList>
            <person name="Wiegand S."/>
            <person name="Jogler M."/>
            <person name="Boedeker C."/>
            <person name="Pinto D."/>
            <person name="Vollmers J."/>
            <person name="Rivas-Marin E."/>
            <person name="Kohn T."/>
            <person name="Peeters S.H."/>
            <person name="Heuer A."/>
            <person name="Rast P."/>
            <person name="Oberbeckmann S."/>
            <person name="Bunk B."/>
            <person name="Jeske O."/>
            <person name="Meyerdierks A."/>
            <person name="Storesund J.E."/>
            <person name="Kallscheuer N."/>
            <person name="Luecker S."/>
            <person name="Lage O.M."/>
            <person name="Pohl T."/>
            <person name="Merkel B.J."/>
            <person name="Hornburger P."/>
            <person name="Mueller R.-W."/>
            <person name="Bruemmer F."/>
            <person name="Labrenz M."/>
            <person name="Spormann A.M."/>
            <person name="Op den Camp H."/>
            <person name="Overmann J."/>
            <person name="Amann R."/>
            <person name="Jetten M.S.M."/>
            <person name="Mascher T."/>
            <person name="Medema M.H."/>
            <person name="Devos D.P."/>
            <person name="Kaster A.-K."/>
            <person name="Ovreas L."/>
            <person name="Rohde M."/>
            <person name="Galperin M.Y."/>
            <person name="Jogler C."/>
        </authorList>
    </citation>
    <scope>NUCLEOTIDE SEQUENCE [LARGE SCALE GENOMIC DNA]</scope>
    <source>
        <strain evidence="2 3">Mal48</strain>
    </source>
</reference>
<dbReference type="KEGG" id="tpol:Mal48_13150"/>
<proteinExistence type="predicted"/>
<keyword evidence="1" id="KW-0472">Membrane</keyword>
<dbReference type="EMBL" id="CP036267">
    <property type="protein sequence ID" value="QDT32074.1"/>
    <property type="molecule type" value="Genomic_DNA"/>
</dbReference>
<keyword evidence="3" id="KW-1185">Reference proteome</keyword>
<keyword evidence="1" id="KW-1133">Transmembrane helix</keyword>
<gene>
    <name evidence="2" type="ORF">Mal48_13150</name>
</gene>
<organism evidence="2 3">
    <name type="scientific">Thalassoglobus polymorphus</name>
    <dbReference type="NCBI Taxonomy" id="2527994"/>
    <lineage>
        <taxon>Bacteria</taxon>
        <taxon>Pseudomonadati</taxon>
        <taxon>Planctomycetota</taxon>
        <taxon>Planctomycetia</taxon>
        <taxon>Planctomycetales</taxon>
        <taxon>Planctomycetaceae</taxon>
        <taxon>Thalassoglobus</taxon>
    </lineage>
</organism>
<dbReference type="AlphaFoldDB" id="A0A517QKE9"/>
<keyword evidence="1" id="KW-0812">Transmembrane</keyword>
<feature type="transmembrane region" description="Helical" evidence="1">
    <location>
        <begin position="59"/>
        <end position="77"/>
    </location>
</feature>